<feature type="compositionally biased region" description="Low complexity" evidence="1">
    <location>
        <begin position="42"/>
        <end position="60"/>
    </location>
</feature>
<dbReference type="Proteomes" id="UP001282474">
    <property type="component" value="Unassembled WGS sequence"/>
</dbReference>
<evidence type="ECO:0008006" key="4">
    <source>
        <dbReference type="Google" id="ProtNLM"/>
    </source>
</evidence>
<protein>
    <recommendedName>
        <fullName evidence="4">MoaD/ThiS family protein</fullName>
    </recommendedName>
</protein>
<dbReference type="RefSeq" id="WP_093790396.1">
    <property type="nucleotide sequence ID" value="NZ_JABXWF010000009.1"/>
</dbReference>
<evidence type="ECO:0000256" key="1">
    <source>
        <dbReference type="SAM" id="MobiDB-lite"/>
    </source>
</evidence>
<dbReference type="EMBL" id="JARAWJ010000003">
    <property type="protein sequence ID" value="MDX3036516.1"/>
    <property type="molecule type" value="Genomic_DNA"/>
</dbReference>
<evidence type="ECO:0000313" key="2">
    <source>
        <dbReference type="EMBL" id="MDX3036516.1"/>
    </source>
</evidence>
<feature type="region of interest" description="Disordered" evidence="1">
    <location>
        <begin position="41"/>
        <end position="60"/>
    </location>
</feature>
<sequence>MATVTFVEETASGVRGEGRLVELAGERVTVEELIRRRVFLTPSESPARRPAQAPAESPEAQAEAALRAFAGNGLLVLVGDRQVTELDEEVELSAGTEVTFLRLVPLVGG</sequence>
<gene>
    <name evidence="2" type="ORF">PV383_04925</name>
</gene>
<keyword evidence="3" id="KW-1185">Reference proteome</keyword>
<comment type="caution">
    <text evidence="2">The sequence shown here is derived from an EMBL/GenBank/DDBJ whole genome shotgun (WGS) entry which is preliminary data.</text>
</comment>
<accession>A0ABU4MH84</accession>
<evidence type="ECO:0000313" key="3">
    <source>
        <dbReference type="Proteomes" id="UP001282474"/>
    </source>
</evidence>
<reference evidence="2 3" key="1">
    <citation type="journal article" date="2023" name="Microb. Genom.">
        <title>Mesoterricola silvestris gen. nov., sp. nov., Mesoterricola sediminis sp. nov., Geothrix oryzae sp. nov., Geothrix edaphica sp. nov., Geothrix rubra sp. nov., and Geothrix limicola sp. nov., six novel members of Acidobacteriota isolated from soils.</title>
        <authorList>
            <person name="Weisberg A.J."/>
            <person name="Pearce E."/>
            <person name="Kramer C.G."/>
            <person name="Chang J.H."/>
            <person name="Clarke C.R."/>
        </authorList>
    </citation>
    <scope>NUCLEOTIDE SEQUENCE [LARGE SCALE GENOMIC DNA]</scope>
    <source>
        <strain evidence="2 3">NE20-4-1</strain>
    </source>
</reference>
<name>A0ABU4MH84_9ACTN</name>
<proteinExistence type="predicted"/>
<organism evidence="2 3">
    <name type="scientific">Streptomyces caniscabiei</name>
    <dbReference type="NCBI Taxonomy" id="2746961"/>
    <lineage>
        <taxon>Bacteria</taxon>
        <taxon>Bacillati</taxon>
        <taxon>Actinomycetota</taxon>
        <taxon>Actinomycetes</taxon>
        <taxon>Kitasatosporales</taxon>
        <taxon>Streptomycetaceae</taxon>
        <taxon>Streptomyces</taxon>
    </lineage>
</organism>